<dbReference type="Gene3D" id="2.40.30.10">
    <property type="entry name" value="Translation factors"/>
    <property type="match status" value="2"/>
</dbReference>
<sequence>MSVFNIRSFLFRCSPVLVQFQLAYSIGKSSKVIYPWMNRRKPYWVNQEADPQLDSDLTVENRIFLEEERNKLLEAQNSPVQAEQWPQTKWIPNVTQRCGLITIKLGMYPLWTKTGRKMDCTILQVPDNHALRYIPPLEIDKCPSLRDPRGDWLNNKYIPSWIAQHRWGVQLVGAVSADPIEFTPAWCGLFTQAGVPPKRKISRFLVSPDAALKPGTPLGIHHFRVGDHVDVTARTINRGFQGVIERWGMRGGPAAHGSTKFHRKMGSAGGGGNPVVRGKRMAGVMGNRYRSLRGLMIVRMNPKLNLLYLSGPIPGPVHSYCLLHDSWLVNRRFELDANPPPVPTWFPTDSSQTVECDLNNFDDFECDIYHESIHRSDDESISYLPGGGSDK</sequence>
<evidence type="ECO:0000256" key="3">
    <source>
        <dbReference type="ARBA" id="ARBA00023274"/>
    </source>
</evidence>
<dbReference type="AlphaFoldDB" id="A0AAV2T5A3"/>
<proteinExistence type="inferred from homology"/>
<evidence type="ECO:0000256" key="6">
    <source>
        <dbReference type="SAM" id="MobiDB-lite"/>
    </source>
</evidence>
<dbReference type="InterPro" id="IPR019927">
    <property type="entry name" value="Ribosomal_uL3_bac/org-type"/>
</dbReference>
<comment type="similarity">
    <text evidence="1">Belongs to the universal ribosomal protein uL3 family.</text>
</comment>
<comment type="caution">
    <text evidence="7">The sequence shown here is derived from an EMBL/GenBank/DDBJ whole genome shotgun (WGS) entry which is preliminary data.</text>
</comment>
<dbReference type="InterPro" id="IPR000597">
    <property type="entry name" value="Ribosomal_uL3"/>
</dbReference>
<reference evidence="7" key="1">
    <citation type="submission" date="2024-06" db="EMBL/GenBank/DDBJ databases">
        <authorList>
            <person name="Liu X."/>
            <person name="Lenzi L."/>
            <person name="Haldenby T S."/>
            <person name="Uol C."/>
        </authorList>
    </citation>
    <scope>NUCLEOTIDE SEQUENCE</scope>
</reference>
<dbReference type="Proteomes" id="UP001497525">
    <property type="component" value="Unassembled WGS sequence"/>
</dbReference>
<dbReference type="GO" id="GO:0005762">
    <property type="term" value="C:mitochondrial large ribosomal subunit"/>
    <property type="evidence" value="ECO:0007669"/>
    <property type="project" value="TreeGrafter"/>
</dbReference>
<evidence type="ECO:0000256" key="4">
    <source>
        <dbReference type="ARBA" id="ARBA00035209"/>
    </source>
</evidence>
<dbReference type="GO" id="GO:0003735">
    <property type="term" value="F:structural constituent of ribosome"/>
    <property type="evidence" value="ECO:0007669"/>
    <property type="project" value="InterPro"/>
</dbReference>
<dbReference type="PANTHER" id="PTHR11229:SF8">
    <property type="entry name" value="LARGE RIBOSOMAL SUBUNIT PROTEIN UL3M"/>
    <property type="match status" value="1"/>
</dbReference>
<gene>
    <name evidence="7" type="ORF">CDAUBV1_LOCUS3790</name>
</gene>
<evidence type="ECO:0000313" key="7">
    <source>
        <dbReference type="EMBL" id="CAL5131372.1"/>
    </source>
</evidence>
<dbReference type="PANTHER" id="PTHR11229">
    <property type="entry name" value="50S RIBOSOMAL PROTEIN L3"/>
    <property type="match status" value="1"/>
</dbReference>
<keyword evidence="2" id="KW-0689">Ribosomal protein</keyword>
<evidence type="ECO:0000313" key="8">
    <source>
        <dbReference type="Proteomes" id="UP001497525"/>
    </source>
</evidence>
<evidence type="ECO:0000256" key="5">
    <source>
        <dbReference type="ARBA" id="ARBA00035396"/>
    </source>
</evidence>
<dbReference type="Pfam" id="PF00297">
    <property type="entry name" value="Ribosomal_L3"/>
    <property type="match status" value="1"/>
</dbReference>
<organism evidence="7 8">
    <name type="scientific">Calicophoron daubneyi</name>
    <name type="common">Rumen fluke</name>
    <name type="synonym">Paramphistomum daubneyi</name>
    <dbReference type="NCBI Taxonomy" id="300641"/>
    <lineage>
        <taxon>Eukaryota</taxon>
        <taxon>Metazoa</taxon>
        <taxon>Spiralia</taxon>
        <taxon>Lophotrochozoa</taxon>
        <taxon>Platyhelminthes</taxon>
        <taxon>Trematoda</taxon>
        <taxon>Digenea</taxon>
        <taxon>Plagiorchiida</taxon>
        <taxon>Pronocephalata</taxon>
        <taxon>Paramphistomoidea</taxon>
        <taxon>Paramphistomidae</taxon>
        <taxon>Calicophoron</taxon>
    </lineage>
</organism>
<protein>
    <recommendedName>
        <fullName evidence="4">Large ribosomal subunit protein uL3m</fullName>
    </recommendedName>
    <alternativeName>
        <fullName evidence="5">39S ribosomal protein L3, mitochondrial</fullName>
    </alternativeName>
</protein>
<dbReference type="InterPro" id="IPR009000">
    <property type="entry name" value="Transl_B-barrel_sf"/>
</dbReference>
<evidence type="ECO:0000256" key="1">
    <source>
        <dbReference type="ARBA" id="ARBA00006540"/>
    </source>
</evidence>
<keyword evidence="3" id="KW-0687">Ribonucleoprotein</keyword>
<name>A0AAV2T5A3_CALDB</name>
<accession>A0AAV2T5A3</accession>
<feature type="region of interest" description="Disordered" evidence="6">
    <location>
        <begin position="255"/>
        <end position="275"/>
    </location>
</feature>
<evidence type="ECO:0000256" key="2">
    <source>
        <dbReference type="ARBA" id="ARBA00022980"/>
    </source>
</evidence>
<dbReference type="GO" id="GO:0006412">
    <property type="term" value="P:translation"/>
    <property type="evidence" value="ECO:0007669"/>
    <property type="project" value="InterPro"/>
</dbReference>
<dbReference type="SUPFAM" id="SSF50447">
    <property type="entry name" value="Translation proteins"/>
    <property type="match status" value="1"/>
</dbReference>
<dbReference type="EMBL" id="CAXLJL010000090">
    <property type="protein sequence ID" value="CAL5131372.1"/>
    <property type="molecule type" value="Genomic_DNA"/>
</dbReference>